<evidence type="ECO:0000313" key="2">
    <source>
        <dbReference type="EMBL" id="CAI2195207.1"/>
    </source>
</evidence>
<protein>
    <submittedName>
        <fullName evidence="2">12335_t:CDS:1</fullName>
    </submittedName>
</protein>
<evidence type="ECO:0000256" key="1">
    <source>
        <dbReference type="SAM" id="MobiDB-lite"/>
    </source>
</evidence>
<organism evidence="2 3">
    <name type="scientific">Funneliformis geosporum</name>
    <dbReference type="NCBI Taxonomy" id="1117311"/>
    <lineage>
        <taxon>Eukaryota</taxon>
        <taxon>Fungi</taxon>
        <taxon>Fungi incertae sedis</taxon>
        <taxon>Mucoromycota</taxon>
        <taxon>Glomeromycotina</taxon>
        <taxon>Glomeromycetes</taxon>
        <taxon>Glomerales</taxon>
        <taxon>Glomeraceae</taxon>
        <taxon>Funneliformis</taxon>
    </lineage>
</organism>
<dbReference type="AlphaFoldDB" id="A0A9W4T5N8"/>
<feature type="non-terminal residue" evidence="2">
    <location>
        <position position="323"/>
    </location>
</feature>
<reference evidence="2" key="1">
    <citation type="submission" date="2022-08" db="EMBL/GenBank/DDBJ databases">
        <authorList>
            <person name="Kallberg Y."/>
            <person name="Tangrot J."/>
            <person name="Rosling A."/>
        </authorList>
    </citation>
    <scope>NUCLEOTIDE SEQUENCE</scope>
    <source>
        <strain evidence="2">Wild A</strain>
    </source>
</reference>
<comment type="caution">
    <text evidence="2">The sequence shown here is derived from an EMBL/GenBank/DDBJ whole genome shotgun (WGS) entry which is preliminary data.</text>
</comment>
<sequence length="323" mass="37156">DGPPDFKEARKWNDRSHKIYMYQPEISGNTINSGTINGGTFNNGLPKETVSKGSNQKKDESDDIDKFFKSPSERKSSNLFSQKTDNSTKKRRKSSNERGSCEVGNGKGKVDSISISDDSDYIPASEGDDNSDHVPSDIEDQCPPPLLLSSQLENFRESYKKMSVAHKWVLSSGKCVEDTLFKHCERLPVESILHSWVIDLDDHEVESLFTIEEWNEVQRAVKKMPEADRNFADSMMRFSDVQTTSDLRRVLKTTSYLNEDEPYDRLKHYDSEWAEIVMRKFLTYYEDPNEILQKQHLESWYDINVWSLIVDHGLCDVVGMETV</sequence>
<dbReference type="EMBL" id="CAMKVN010012098">
    <property type="protein sequence ID" value="CAI2195207.1"/>
    <property type="molecule type" value="Genomic_DNA"/>
</dbReference>
<name>A0A9W4T5N8_9GLOM</name>
<dbReference type="Proteomes" id="UP001153678">
    <property type="component" value="Unassembled WGS sequence"/>
</dbReference>
<feature type="region of interest" description="Disordered" evidence="1">
    <location>
        <begin position="27"/>
        <end position="142"/>
    </location>
</feature>
<feature type="compositionally biased region" description="Low complexity" evidence="1">
    <location>
        <begin position="27"/>
        <end position="44"/>
    </location>
</feature>
<gene>
    <name evidence="2" type="ORF">FWILDA_LOCUS16960</name>
</gene>
<evidence type="ECO:0000313" key="3">
    <source>
        <dbReference type="Proteomes" id="UP001153678"/>
    </source>
</evidence>
<feature type="non-terminal residue" evidence="2">
    <location>
        <position position="1"/>
    </location>
</feature>
<keyword evidence="3" id="KW-1185">Reference proteome</keyword>
<proteinExistence type="predicted"/>
<feature type="compositionally biased region" description="Basic and acidic residues" evidence="1">
    <location>
        <begin position="56"/>
        <end position="76"/>
    </location>
</feature>
<accession>A0A9W4T5N8</accession>
<dbReference type="OrthoDB" id="5340906at2759"/>